<gene>
    <name evidence="8" type="primary">psbI</name>
</gene>
<keyword evidence="6" id="KW-0604">Photosystem II</keyword>
<name>D9IXP3_9ALVE</name>
<keyword evidence="8" id="KW-0934">Plastid</keyword>
<geneLocation type="chloroplast" evidence="8"/>
<feature type="transmembrane region" description="Helical" evidence="7">
    <location>
        <begin position="6"/>
        <end position="24"/>
    </location>
</feature>
<dbReference type="RefSeq" id="YP_003795422.1">
    <property type="nucleotide sequence ID" value="NC_014345.1"/>
</dbReference>
<dbReference type="GO" id="GO:0009539">
    <property type="term" value="C:photosystem II reaction center"/>
    <property type="evidence" value="ECO:0007669"/>
    <property type="project" value="InterPro"/>
</dbReference>
<keyword evidence="5 7" id="KW-0472">Membrane</keyword>
<evidence type="ECO:0000256" key="7">
    <source>
        <dbReference type="SAM" id="Phobius"/>
    </source>
</evidence>
<dbReference type="Pfam" id="PF02532">
    <property type="entry name" value="PsbI"/>
    <property type="match status" value="1"/>
</dbReference>
<keyword evidence="2" id="KW-0602">Photosynthesis</keyword>
<keyword evidence="4 7" id="KW-1133">Transmembrane helix</keyword>
<sequence>MAALKLVVYATISFFISLFVFGLLSSDPSRNPYNT</sequence>
<dbReference type="GeneID" id="9481089"/>
<dbReference type="GO" id="GO:0015979">
    <property type="term" value="P:photosynthesis"/>
    <property type="evidence" value="ECO:0007669"/>
    <property type="project" value="UniProtKB-KW"/>
</dbReference>
<evidence type="ECO:0000256" key="6">
    <source>
        <dbReference type="ARBA" id="ARBA00023276"/>
    </source>
</evidence>
<protein>
    <submittedName>
        <fullName evidence="8">Photosystem II protein I</fullName>
    </submittedName>
</protein>
<evidence type="ECO:0000313" key="8">
    <source>
        <dbReference type="EMBL" id="ADJ66610.1"/>
    </source>
</evidence>
<accession>D9IXP3</accession>
<keyword evidence="8" id="KW-0150">Chloroplast</keyword>
<evidence type="ECO:0000256" key="4">
    <source>
        <dbReference type="ARBA" id="ARBA00022989"/>
    </source>
</evidence>
<reference evidence="8" key="1">
    <citation type="journal article" date="2010" name="Proc. Natl. Acad. Sci. U.S.A.">
        <title>A common red algal origin of the apicomplexan, dinoflagellate, and heterokont plastids.</title>
        <authorList>
            <person name="Janouskovec J."/>
            <person name="Horak A."/>
            <person name="Obornik M."/>
            <person name="Lukes J."/>
            <person name="Keeling P.J."/>
        </authorList>
    </citation>
    <scope>NUCLEOTIDE SEQUENCE [LARGE SCALE GENOMIC DNA]</scope>
</reference>
<dbReference type="InterPro" id="IPR037271">
    <property type="entry name" value="PSII_PsbI_sf"/>
</dbReference>
<dbReference type="SUPFAM" id="SSF161041">
    <property type="entry name" value="Photosystem II reaction center protein I, PsbI"/>
    <property type="match status" value="1"/>
</dbReference>
<dbReference type="InterPro" id="IPR003686">
    <property type="entry name" value="PSII_PsbI"/>
</dbReference>
<evidence type="ECO:0000256" key="3">
    <source>
        <dbReference type="ARBA" id="ARBA00022692"/>
    </source>
</evidence>
<evidence type="ECO:0000256" key="2">
    <source>
        <dbReference type="ARBA" id="ARBA00022531"/>
    </source>
</evidence>
<dbReference type="AlphaFoldDB" id="D9IXP3"/>
<evidence type="ECO:0000256" key="5">
    <source>
        <dbReference type="ARBA" id="ARBA00023136"/>
    </source>
</evidence>
<keyword evidence="1" id="KW-0674">Reaction center</keyword>
<proteinExistence type="predicted"/>
<keyword evidence="3 7" id="KW-0812">Transmembrane</keyword>
<dbReference type="EMBL" id="HM222968">
    <property type="protein sequence ID" value="ADJ66610.1"/>
    <property type="molecule type" value="Genomic_DNA"/>
</dbReference>
<organism evidence="8">
    <name type="scientific">Chromerida sp. RM11</name>
    <dbReference type="NCBI Taxonomy" id="348535"/>
    <lineage>
        <taxon>Eukaryota</taxon>
        <taxon>Sar</taxon>
        <taxon>Alveolata</taxon>
        <taxon>Colpodellida</taxon>
    </lineage>
</organism>
<evidence type="ECO:0000256" key="1">
    <source>
        <dbReference type="ARBA" id="ARBA00022469"/>
    </source>
</evidence>